<sequence length="588" mass="64430">MMPFALRPWWARAMFRGLTPGSRTAEDRSRVRCRTRPRRRALAALAAGLSAGLWAIGAGSGPAWAEWDAIAHDPAPTTVGRPLHLPMPCGGRLTLLRVDTSSLRGDAEDAPNWLADKKIKLGFAGADVQAVDSLQTRYIQGAFADIEQNARYYYIGKYEVTRAQYAAVMTDTCPDPDDLESSYPVTDITWYDAVDFTRRYTAWLYGNAAAALPRAIQSAEGAADTPPQSFVRLPTEEEWEFAARGGLRVSADEFRDKVYPIAGGEALSDHAWYNGPESSRGELQVIGLLNANPLGLHDVLGNAEEFVLEPFRLTEPHRLHGQAGGFVTKGGSFRTPQGDIRTSRRDEYGYFDPLAVETGDPARRRDTFGFRVVLSAPVQVDYQRIDELNESYEAATAALSLTPGETDPLVVLQALADRAEVPATEQTINTAVGQLLEERGAQVELEGQALRAFFLSGAVAGQMLERVDERYAHTEAALKTACDFCRESGSEAGCRRCNITYPAALDGVGRDVDAAQNLYMTNLMVVGDEFPVDRWGTAGTDTLTQIEAGPTPGLRPFADLFMTHVQAYQRQGDLDLQAITEDVRALRE</sequence>
<keyword evidence="3" id="KW-1185">Reference proteome</keyword>
<name>A0A5M6I7U9_9PROT</name>
<evidence type="ECO:0000313" key="2">
    <source>
        <dbReference type="EMBL" id="KAA5603905.1"/>
    </source>
</evidence>
<dbReference type="OrthoDB" id="9768004at2"/>
<evidence type="ECO:0000259" key="1">
    <source>
        <dbReference type="Pfam" id="PF03781"/>
    </source>
</evidence>
<organism evidence="2 3">
    <name type="scientific">Roseospira marina</name>
    <dbReference type="NCBI Taxonomy" id="140057"/>
    <lineage>
        <taxon>Bacteria</taxon>
        <taxon>Pseudomonadati</taxon>
        <taxon>Pseudomonadota</taxon>
        <taxon>Alphaproteobacteria</taxon>
        <taxon>Rhodospirillales</taxon>
        <taxon>Rhodospirillaceae</taxon>
        <taxon>Roseospira</taxon>
    </lineage>
</organism>
<dbReference type="SUPFAM" id="SSF56436">
    <property type="entry name" value="C-type lectin-like"/>
    <property type="match status" value="1"/>
</dbReference>
<proteinExistence type="predicted"/>
<evidence type="ECO:0000313" key="3">
    <source>
        <dbReference type="Proteomes" id="UP000324065"/>
    </source>
</evidence>
<dbReference type="InterPro" id="IPR005532">
    <property type="entry name" value="SUMF_dom"/>
</dbReference>
<feature type="domain" description="Sulfatase-modifying factor enzyme-like" evidence="1">
    <location>
        <begin position="150"/>
        <end position="373"/>
    </location>
</feature>
<dbReference type="GO" id="GO:0120147">
    <property type="term" value="F:formylglycine-generating oxidase activity"/>
    <property type="evidence" value="ECO:0007669"/>
    <property type="project" value="TreeGrafter"/>
</dbReference>
<dbReference type="PANTHER" id="PTHR23150:SF19">
    <property type="entry name" value="FORMYLGLYCINE-GENERATING ENZYME"/>
    <property type="match status" value="1"/>
</dbReference>
<protein>
    <submittedName>
        <fullName evidence="2">Formylglycine-generating enzyme family protein</fullName>
    </submittedName>
</protein>
<comment type="caution">
    <text evidence="2">The sequence shown here is derived from an EMBL/GenBank/DDBJ whole genome shotgun (WGS) entry which is preliminary data.</text>
</comment>
<dbReference type="InterPro" id="IPR016187">
    <property type="entry name" value="CTDL_fold"/>
</dbReference>
<gene>
    <name evidence="2" type="ORF">F1188_18390</name>
</gene>
<dbReference type="PANTHER" id="PTHR23150">
    <property type="entry name" value="SULFATASE MODIFYING FACTOR 1, 2"/>
    <property type="match status" value="1"/>
</dbReference>
<dbReference type="AlphaFoldDB" id="A0A5M6I7U9"/>
<dbReference type="RefSeq" id="WP_150063917.1">
    <property type="nucleotide sequence ID" value="NZ_VWPJ01000027.1"/>
</dbReference>
<dbReference type="Gene3D" id="3.90.1580.10">
    <property type="entry name" value="paralog of FGE (formylglycine-generating enzyme)"/>
    <property type="match status" value="1"/>
</dbReference>
<accession>A0A5M6I7U9</accession>
<dbReference type="EMBL" id="VWPJ01000027">
    <property type="protein sequence ID" value="KAA5603905.1"/>
    <property type="molecule type" value="Genomic_DNA"/>
</dbReference>
<dbReference type="InterPro" id="IPR051043">
    <property type="entry name" value="Sulfatase_Mod_Factor_Kinase"/>
</dbReference>
<dbReference type="Proteomes" id="UP000324065">
    <property type="component" value="Unassembled WGS sequence"/>
</dbReference>
<reference evidence="2 3" key="1">
    <citation type="submission" date="2019-09" db="EMBL/GenBank/DDBJ databases">
        <title>Genome sequence of Roseospira marina, one of the more divergent members of the non-sulfur purple photosynthetic bacterial family, the Rhodospirillaceae.</title>
        <authorList>
            <person name="Meyer T."/>
            <person name="Kyndt J."/>
        </authorList>
    </citation>
    <scope>NUCLEOTIDE SEQUENCE [LARGE SCALE GENOMIC DNA]</scope>
    <source>
        <strain evidence="2 3">DSM 15113</strain>
    </source>
</reference>
<dbReference type="InterPro" id="IPR042095">
    <property type="entry name" value="SUMF_sf"/>
</dbReference>
<dbReference type="Pfam" id="PF03781">
    <property type="entry name" value="FGE-sulfatase"/>
    <property type="match status" value="1"/>
</dbReference>